<reference evidence="2 3" key="1">
    <citation type="submission" date="2021-03" db="EMBL/GenBank/DDBJ databases">
        <title>Sequencing the genomes of 1000 actinobacteria strains.</title>
        <authorList>
            <person name="Klenk H.-P."/>
        </authorList>
    </citation>
    <scope>NUCLEOTIDE SEQUENCE [LARGE SCALE GENOMIC DNA]</scope>
    <source>
        <strain evidence="2 3">DSM 45510</strain>
    </source>
</reference>
<gene>
    <name evidence="2" type="ORF">JOM49_005606</name>
</gene>
<dbReference type="InterPro" id="IPR029058">
    <property type="entry name" value="AB_hydrolase_fold"/>
</dbReference>
<dbReference type="Proteomes" id="UP000741013">
    <property type="component" value="Unassembled WGS sequence"/>
</dbReference>
<keyword evidence="3" id="KW-1185">Reference proteome</keyword>
<dbReference type="InterPro" id="IPR000073">
    <property type="entry name" value="AB_hydrolase_1"/>
</dbReference>
<comment type="caution">
    <text evidence="2">The sequence shown here is derived from an EMBL/GenBank/DDBJ whole genome shotgun (WGS) entry which is preliminary data.</text>
</comment>
<dbReference type="Pfam" id="PF00561">
    <property type="entry name" value="Abhydrolase_1"/>
    <property type="match status" value="1"/>
</dbReference>
<organism evidence="2 3">
    <name type="scientific">Amycolatopsis magusensis</name>
    <dbReference type="NCBI Taxonomy" id="882444"/>
    <lineage>
        <taxon>Bacteria</taxon>
        <taxon>Bacillati</taxon>
        <taxon>Actinomycetota</taxon>
        <taxon>Actinomycetes</taxon>
        <taxon>Pseudonocardiales</taxon>
        <taxon>Pseudonocardiaceae</taxon>
        <taxon>Amycolatopsis</taxon>
    </lineage>
</organism>
<dbReference type="PANTHER" id="PTHR43433">
    <property type="entry name" value="HYDROLASE, ALPHA/BETA FOLD FAMILY PROTEIN"/>
    <property type="match status" value="1"/>
</dbReference>
<dbReference type="EMBL" id="JAGGMS010000001">
    <property type="protein sequence ID" value="MBP2184080.1"/>
    <property type="molecule type" value="Genomic_DNA"/>
</dbReference>
<dbReference type="PANTHER" id="PTHR43433:SF5">
    <property type="entry name" value="AB HYDROLASE-1 DOMAIN-CONTAINING PROTEIN"/>
    <property type="match status" value="1"/>
</dbReference>
<accession>A0ABS4PXC5</accession>
<name>A0ABS4PXC5_9PSEU</name>
<sequence>MSRTLQVPGATLHYDVQGSGPAVLCIPGGPADASSFTTFAAELAADHTVITYDPRGLSRSAIDGAPGEDLIGRHADDAHRLLAEVSTEPGYVFASSGGGMTTMELLRRHPGQVRAAILHEPPTTSLLPAREDEARRTAAIDEAYRTGGAFAAIAVFLEGTGLGGDHGDGGEPTPEMREQMAAMQPNLDFFFAHLMHALGDYRPDYTALRSLADRITVAIGEESRGQLAYEAAVALADKLGVEPALFPGDHGGYSAHPAVAADLTRKIFS</sequence>
<protein>
    <submittedName>
        <fullName evidence="2">Pimeloyl-ACP methyl ester carboxylesterase</fullName>
    </submittedName>
</protein>
<evidence type="ECO:0000313" key="3">
    <source>
        <dbReference type="Proteomes" id="UP000741013"/>
    </source>
</evidence>
<dbReference type="SUPFAM" id="SSF53474">
    <property type="entry name" value="alpha/beta-Hydrolases"/>
    <property type="match status" value="1"/>
</dbReference>
<proteinExistence type="predicted"/>
<dbReference type="RefSeq" id="WP_209667146.1">
    <property type="nucleotide sequence ID" value="NZ_JAGGMS010000001.1"/>
</dbReference>
<dbReference type="Gene3D" id="3.40.50.1820">
    <property type="entry name" value="alpha/beta hydrolase"/>
    <property type="match status" value="1"/>
</dbReference>
<dbReference type="InterPro" id="IPR050471">
    <property type="entry name" value="AB_hydrolase"/>
</dbReference>
<feature type="domain" description="AB hydrolase-1" evidence="1">
    <location>
        <begin position="21"/>
        <end position="136"/>
    </location>
</feature>
<evidence type="ECO:0000259" key="1">
    <source>
        <dbReference type="Pfam" id="PF00561"/>
    </source>
</evidence>
<evidence type="ECO:0000313" key="2">
    <source>
        <dbReference type="EMBL" id="MBP2184080.1"/>
    </source>
</evidence>